<dbReference type="Gene3D" id="3.40.50.720">
    <property type="entry name" value="NAD(P)-binding Rossmann-like Domain"/>
    <property type="match status" value="1"/>
</dbReference>
<dbReference type="InterPro" id="IPR011032">
    <property type="entry name" value="GroES-like_sf"/>
</dbReference>
<dbReference type="InterPro" id="IPR020843">
    <property type="entry name" value="ER"/>
</dbReference>
<organism evidence="4 5">
    <name type="scientific">Cellulomonas alba</name>
    <dbReference type="NCBI Taxonomy" id="3053467"/>
    <lineage>
        <taxon>Bacteria</taxon>
        <taxon>Bacillati</taxon>
        <taxon>Actinomycetota</taxon>
        <taxon>Actinomycetes</taxon>
        <taxon>Micrococcales</taxon>
        <taxon>Cellulomonadaceae</taxon>
        <taxon>Cellulomonas</taxon>
    </lineage>
</organism>
<dbReference type="InterPro" id="IPR013149">
    <property type="entry name" value="ADH-like_C"/>
</dbReference>
<dbReference type="EMBL" id="JAUCGQ010000002">
    <property type="protein sequence ID" value="MDM7856248.1"/>
    <property type="molecule type" value="Genomic_DNA"/>
</dbReference>
<accession>A0ABT7SJ95</accession>
<feature type="domain" description="Enoyl reductase (ER)" evidence="3">
    <location>
        <begin position="10"/>
        <end position="325"/>
    </location>
</feature>
<dbReference type="Pfam" id="PF08240">
    <property type="entry name" value="ADH_N"/>
    <property type="match status" value="1"/>
</dbReference>
<evidence type="ECO:0000313" key="4">
    <source>
        <dbReference type="EMBL" id="MDM7856248.1"/>
    </source>
</evidence>
<evidence type="ECO:0000256" key="1">
    <source>
        <dbReference type="ARBA" id="ARBA00022857"/>
    </source>
</evidence>
<keyword evidence="2" id="KW-0560">Oxidoreductase</keyword>
<dbReference type="InterPro" id="IPR036291">
    <property type="entry name" value="NAD(P)-bd_dom_sf"/>
</dbReference>
<keyword evidence="1" id="KW-0521">NADP</keyword>
<dbReference type="Proteomes" id="UP001529338">
    <property type="component" value="Unassembled WGS sequence"/>
</dbReference>
<dbReference type="Pfam" id="PF00107">
    <property type="entry name" value="ADH_zinc_N"/>
    <property type="match status" value="1"/>
</dbReference>
<protein>
    <submittedName>
        <fullName evidence="4">Quinone oxidoreductase</fullName>
    </submittedName>
</protein>
<keyword evidence="5" id="KW-1185">Reference proteome</keyword>
<dbReference type="PANTHER" id="PTHR48106">
    <property type="entry name" value="QUINONE OXIDOREDUCTASE PIG3-RELATED"/>
    <property type="match status" value="1"/>
</dbReference>
<gene>
    <name evidence="4" type="ORF">QRT04_15020</name>
</gene>
<dbReference type="InterPro" id="IPR013154">
    <property type="entry name" value="ADH-like_N"/>
</dbReference>
<comment type="caution">
    <text evidence="4">The sequence shown here is derived from an EMBL/GenBank/DDBJ whole genome shotgun (WGS) entry which is preliminary data.</text>
</comment>
<dbReference type="RefSeq" id="WP_289456339.1">
    <property type="nucleotide sequence ID" value="NZ_JAUCGQ010000002.1"/>
</dbReference>
<dbReference type="Gene3D" id="3.90.180.10">
    <property type="entry name" value="Medium-chain alcohol dehydrogenases, catalytic domain"/>
    <property type="match status" value="1"/>
</dbReference>
<dbReference type="InterPro" id="IPR047618">
    <property type="entry name" value="QOR-like"/>
</dbReference>
<dbReference type="SUPFAM" id="SSF50129">
    <property type="entry name" value="GroES-like"/>
    <property type="match status" value="1"/>
</dbReference>
<dbReference type="CDD" id="cd05286">
    <property type="entry name" value="QOR2"/>
    <property type="match status" value="1"/>
</dbReference>
<sequence length="327" mass="33884">MRAIVATAAGGPEVLTLVDVPDPEPAADQVVVRTAAVGVNFFDTYRRAGRYRMTYPGILGSEGAGEVVAVGAEVTTLAVGDRVAWAEGGPSYAELVPVREKDALVVPAGVSERTAAALALQGLTAHYLVASTFEVRPGHDVLLHAAAGGVGLLLTQLATARGGRVIATVGSPEKEVLAREAGAADVIRYRELDDLPHDLPAAVRALTGGRGVDVVYDGVGHDTFDASLASLAVRGTLVLFGASSGPVPPFDPQRLNSGGSLFVTRPTLGHYVRTRDELAWRADELFGAVSDGTLDVRVGATFPLADAADAHRALESRATTGKVLLLP</sequence>
<reference evidence="4 5" key="1">
    <citation type="submission" date="2023-06" db="EMBL/GenBank/DDBJ databases">
        <title>Cellulomonas sp. MW4 Whole genome sequence.</title>
        <authorList>
            <person name="Park S."/>
        </authorList>
    </citation>
    <scope>NUCLEOTIDE SEQUENCE [LARGE SCALE GENOMIC DNA]</scope>
    <source>
        <strain evidence="4 5">MW4</strain>
    </source>
</reference>
<evidence type="ECO:0000313" key="5">
    <source>
        <dbReference type="Proteomes" id="UP001529338"/>
    </source>
</evidence>
<evidence type="ECO:0000259" key="3">
    <source>
        <dbReference type="SMART" id="SM00829"/>
    </source>
</evidence>
<dbReference type="SUPFAM" id="SSF51735">
    <property type="entry name" value="NAD(P)-binding Rossmann-fold domains"/>
    <property type="match status" value="1"/>
</dbReference>
<dbReference type="SMART" id="SM00829">
    <property type="entry name" value="PKS_ER"/>
    <property type="match status" value="1"/>
</dbReference>
<proteinExistence type="predicted"/>
<evidence type="ECO:0000256" key="2">
    <source>
        <dbReference type="ARBA" id="ARBA00023002"/>
    </source>
</evidence>
<dbReference type="PANTHER" id="PTHR48106:SF13">
    <property type="entry name" value="QUINONE OXIDOREDUCTASE-RELATED"/>
    <property type="match status" value="1"/>
</dbReference>
<name>A0ABT7SJ95_9CELL</name>